<evidence type="ECO:0000313" key="4">
    <source>
        <dbReference type="Proteomes" id="UP000319818"/>
    </source>
</evidence>
<keyword evidence="4" id="KW-1185">Reference proteome</keyword>
<keyword evidence="2" id="KW-0732">Signal</keyword>
<accession>A0A543GBK3</accession>
<evidence type="ECO:0000313" key="3">
    <source>
        <dbReference type="EMBL" id="TQM43456.1"/>
    </source>
</evidence>
<dbReference type="RefSeq" id="WP_142097010.1">
    <property type="nucleotide sequence ID" value="NZ_VFPH01000001.1"/>
</dbReference>
<dbReference type="EMBL" id="VFPH01000001">
    <property type="protein sequence ID" value="TQM43456.1"/>
    <property type="molecule type" value="Genomic_DNA"/>
</dbReference>
<comment type="caution">
    <text evidence="3">The sequence shown here is derived from an EMBL/GenBank/DDBJ whole genome shotgun (WGS) entry which is preliminary data.</text>
</comment>
<reference evidence="3 4" key="1">
    <citation type="submission" date="2019-06" db="EMBL/GenBank/DDBJ databases">
        <title>Sequencing the genomes of 1000 actinobacteria strains.</title>
        <authorList>
            <person name="Klenk H.-P."/>
        </authorList>
    </citation>
    <scope>NUCLEOTIDE SEQUENCE [LARGE SCALE GENOMIC DNA]</scope>
    <source>
        <strain evidence="3 4">DSM 45511</strain>
    </source>
</reference>
<evidence type="ECO:0000256" key="2">
    <source>
        <dbReference type="SAM" id="SignalP"/>
    </source>
</evidence>
<organism evidence="3 4">
    <name type="scientific">Pseudonocardia cypriaca</name>
    <dbReference type="NCBI Taxonomy" id="882449"/>
    <lineage>
        <taxon>Bacteria</taxon>
        <taxon>Bacillati</taxon>
        <taxon>Actinomycetota</taxon>
        <taxon>Actinomycetes</taxon>
        <taxon>Pseudonocardiales</taxon>
        <taxon>Pseudonocardiaceae</taxon>
        <taxon>Pseudonocardia</taxon>
    </lineage>
</organism>
<evidence type="ECO:0000256" key="1">
    <source>
        <dbReference type="SAM" id="MobiDB-lite"/>
    </source>
</evidence>
<dbReference type="Proteomes" id="UP000319818">
    <property type="component" value="Unassembled WGS sequence"/>
</dbReference>
<feature type="compositionally biased region" description="Acidic residues" evidence="1">
    <location>
        <begin position="99"/>
        <end position="120"/>
    </location>
</feature>
<evidence type="ECO:0008006" key="5">
    <source>
        <dbReference type="Google" id="ProtNLM"/>
    </source>
</evidence>
<dbReference type="OrthoDB" id="3577224at2"/>
<protein>
    <recommendedName>
        <fullName evidence="5">Small secreted domain DUF320</fullName>
    </recommendedName>
</protein>
<feature type="region of interest" description="Disordered" evidence="1">
    <location>
        <begin position="94"/>
        <end position="138"/>
    </location>
</feature>
<proteinExistence type="predicted"/>
<dbReference type="AlphaFoldDB" id="A0A543GBK3"/>
<feature type="chain" id="PRO_5021870568" description="Small secreted domain DUF320" evidence="2">
    <location>
        <begin position="26"/>
        <end position="138"/>
    </location>
</feature>
<feature type="signal peptide" evidence="2">
    <location>
        <begin position="1"/>
        <end position="25"/>
    </location>
</feature>
<gene>
    <name evidence="3" type="ORF">FB388_0802</name>
</gene>
<name>A0A543GBK3_9PSEU</name>
<sequence length="138" mass="13593">MLKKAGIIVATAAAGLLAVSPLAFAGDDHGSKIDGVSSVDQSNEGLINLAGNNVAVPVNVCDNQVPINVLGVQVPLNGTHVLLDLTGAAGLGLLGSSDTDADSGDSDDESGDESDNDNTIDDSCTAAAESGDSASIDD</sequence>